<evidence type="ECO:0000313" key="1">
    <source>
        <dbReference type="EMBL" id="GBG24153.1"/>
    </source>
</evidence>
<proteinExistence type="predicted"/>
<evidence type="ECO:0000313" key="2">
    <source>
        <dbReference type="Proteomes" id="UP000241890"/>
    </source>
</evidence>
<dbReference type="InParanoid" id="A0A2R5G6S7"/>
<gene>
    <name evidence="1" type="ORF">FCC1311_003712</name>
</gene>
<organism evidence="1 2">
    <name type="scientific">Hondaea fermentalgiana</name>
    <dbReference type="NCBI Taxonomy" id="2315210"/>
    <lineage>
        <taxon>Eukaryota</taxon>
        <taxon>Sar</taxon>
        <taxon>Stramenopiles</taxon>
        <taxon>Bigyra</taxon>
        <taxon>Labyrinthulomycetes</taxon>
        <taxon>Thraustochytrida</taxon>
        <taxon>Thraustochytriidae</taxon>
        <taxon>Hondaea</taxon>
    </lineage>
</organism>
<name>A0A2R5G6S7_9STRA</name>
<reference evidence="1 2" key="1">
    <citation type="submission" date="2017-12" db="EMBL/GenBank/DDBJ databases">
        <title>Sequencing, de novo assembly and annotation of complete genome of a new Thraustochytrid species, strain FCC1311.</title>
        <authorList>
            <person name="Sedici K."/>
            <person name="Godart F."/>
            <person name="Aiese Cigliano R."/>
            <person name="Sanseverino W."/>
            <person name="Barakat M."/>
            <person name="Ortet P."/>
            <person name="Marechal E."/>
            <person name="Cagnac O."/>
            <person name="Amato A."/>
        </authorList>
    </citation>
    <scope>NUCLEOTIDE SEQUENCE [LARGE SCALE GENOMIC DNA]</scope>
</reference>
<dbReference type="EMBL" id="BEYU01000004">
    <property type="protein sequence ID" value="GBG24153.1"/>
    <property type="molecule type" value="Genomic_DNA"/>
</dbReference>
<keyword evidence="2" id="KW-1185">Reference proteome</keyword>
<dbReference type="Proteomes" id="UP000241890">
    <property type="component" value="Unassembled WGS sequence"/>
</dbReference>
<accession>A0A2R5G6S7</accession>
<protein>
    <submittedName>
        <fullName evidence="1">Uncharacterized protein</fullName>
    </submittedName>
</protein>
<dbReference type="AlphaFoldDB" id="A0A2R5G6S7"/>
<comment type="caution">
    <text evidence="1">The sequence shown here is derived from an EMBL/GenBank/DDBJ whole genome shotgun (WGS) entry which is preliminary data.</text>
</comment>
<sequence>MPIGEIKARDSLFAFYLHLGKLEYRTIFADNLQASITYDKFAARNVSLVNLQVLVIELSYDTAMRMESSPTIVHLVSSKLGKVYDSMPGLNFWSLRRT</sequence>